<gene>
    <name evidence="1" type="ORF">ACFFLS_20015</name>
</gene>
<evidence type="ECO:0000313" key="2">
    <source>
        <dbReference type="Proteomes" id="UP001589734"/>
    </source>
</evidence>
<dbReference type="RefSeq" id="WP_379686918.1">
    <property type="nucleotide sequence ID" value="NZ_JBHLYW010000022.1"/>
</dbReference>
<accession>A0ABV6BV86</accession>
<dbReference type="EMBL" id="JBHLYW010000022">
    <property type="protein sequence ID" value="MFC0079342.1"/>
    <property type="molecule type" value="Genomic_DNA"/>
</dbReference>
<name>A0ABV6BV86_9FLAO</name>
<dbReference type="Proteomes" id="UP001589734">
    <property type="component" value="Unassembled WGS sequence"/>
</dbReference>
<evidence type="ECO:0000313" key="1">
    <source>
        <dbReference type="EMBL" id="MFC0079342.1"/>
    </source>
</evidence>
<reference evidence="1 2" key="1">
    <citation type="submission" date="2024-09" db="EMBL/GenBank/DDBJ databases">
        <authorList>
            <person name="Sun Q."/>
            <person name="Mori K."/>
        </authorList>
    </citation>
    <scope>NUCLEOTIDE SEQUENCE [LARGE SCALE GENOMIC DNA]</scope>
    <source>
        <strain evidence="1 2">CGMCC 1.12926</strain>
    </source>
</reference>
<comment type="caution">
    <text evidence="1">The sequence shown here is derived from an EMBL/GenBank/DDBJ whole genome shotgun (WGS) entry which is preliminary data.</text>
</comment>
<sequence>MQYPQNGISDISGNFVCSLRLSFSIFTQNKNTINKPFLNAAKIAPSKIRIEKK</sequence>
<organism evidence="1 2">
    <name type="scientific">Flavobacterium procerum</name>
    <dbReference type="NCBI Taxonomy" id="1455569"/>
    <lineage>
        <taxon>Bacteria</taxon>
        <taxon>Pseudomonadati</taxon>
        <taxon>Bacteroidota</taxon>
        <taxon>Flavobacteriia</taxon>
        <taxon>Flavobacteriales</taxon>
        <taxon>Flavobacteriaceae</taxon>
        <taxon>Flavobacterium</taxon>
    </lineage>
</organism>
<keyword evidence="2" id="KW-1185">Reference proteome</keyword>
<proteinExistence type="predicted"/>
<protein>
    <submittedName>
        <fullName evidence="1">Uncharacterized protein</fullName>
    </submittedName>
</protein>